<evidence type="ECO:0000313" key="4">
    <source>
        <dbReference type="EMBL" id="EOY17085.1"/>
    </source>
</evidence>
<evidence type="ECO:0000256" key="1">
    <source>
        <dbReference type="ARBA" id="ARBA00022737"/>
    </source>
</evidence>
<evidence type="ECO:0000256" key="2">
    <source>
        <dbReference type="PROSITE-ProRule" id="PRU00708"/>
    </source>
</evidence>
<proteinExistence type="predicted"/>
<dbReference type="eggNOG" id="KOG4197">
    <property type="taxonomic scope" value="Eukaryota"/>
</dbReference>
<gene>
    <name evidence="4" type="ORF">TCM_036248</name>
</gene>
<evidence type="ECO:0000256" key="3">
    <source>
        <dbReference type="SAM" id="MobiDB-lite"/>
    </source>
</evidence>
<dbReference type="PANTHER" id="PTHR47926">
    <property type="entry name" value="PENTATRICOPEPTIDE REPEAT-CONTAINING PROTEIN"/>
    <property type="match status" value="1"/>
</dbReference>
<dbReference type="GO" id="GO:0009451">
    <property type="term" value="P:RNA modification"/>
    <property type="evidence" value="ECO:0000318"/>
    <property type="project" value="GO_Central"/>
</dbReference>
<dbReference type="EMBL" id="CM001886">
    <property type="protein sequence ID" value="EOY17085.1"/>
    <property type="molecule type" value="Genomic_DNA"/>
</dbReference>
<protein>
    <submittedName>
        <fullName evidence="4">Pentatricopeptide repeat (PPR-like) superfamily protein, putative</fullName>
    </submittedName>
</protein>
<dbReference type="Proteomes" id="UP000026915">
    <property type="component" value="Chromosome 8"/>
</dbReference>
<dbReference type="InterPro" id="IPR002885">
    <property type="entry name" value="PPR_rpt"/>
</dbReference>
<dbReference type="Gene3D" id="1.25.40.10">
    <property type="entry name" value="Tetratricopeptide repeat domain"/>
    <property type="match status" value="2"/>
</dbReference>
<dbReference type="HOGENOM" id="CLU_002706_15_6_1"/>
<dbReference type="AlphaFoldDB" id="A0A061FIB2"/>
<dbReference type="NCBIfam" id="TIGR00756">
    <property type="entry name" value="PPR"/>
    <property type="match status" value="1"/>
</dbReference>
<sequence length="431" mass="48518">MECSQSPSLSLCLHSSPPNPLFYRNNQFSKIKASARSPPKPQKDPTKFTHRRSPPPFFEKYAFPSPLPLHTKNPHAIYKDIQRFARQNKLKEALAILDYVNQQGIPVNPTTFSSLLAACVRSKSLADGKQIHVHIRTNGLKNNEFLRTKHAYIGTVISGKKRYLDVLSTYSEMRLLAVKLNVYTFSTVLKSFAGASAFRQGLKTHALLIKNGFINSSMLMTGLIDFYFKCGKIKLACRVFEEIPERDIVLWGAMIAGFAHNRIQKEALSYVRWMISAGIYPNSVIITTILPVIGEVWARKPGWEVHAYVVKSKQLVIQSGLVDMYCKCGDMDSCDLRVVKLGKEIHGQVLKKDFESIPFVAAEIVKIQAGFVDKACQLFKLMTCKYELKASGEHYSIIIELLNTFGRMIKLLNSCGCFEEAEGFVQMSSLS</sequence>
<feature type="repeat" description="PPR" evidence="2">
    <location>
        <begin position="247"/>
        <end position="281"/>
    </location>
</feature>
<organism evidence="4 5">
    <name type="scientific">Theobroma cacao</name>
    <name type="common">Cacao</name>
    <name type="synonym">Cocoa</name>
    <dbReference type="NCBI Taxonomy" id="3641"/>
    <lineage>
        <taxon>Eukaryota</taxon>
        <taxon>Viridiplantae</taxon>
        <taxon>Streptophyta</taxon>
        <taxon>Embryophyta</taxon>
        <taxon>Tracheophyta</taxon>
        <taxon>Spermatophyta</taxon>
        <taxon>Magnoliopsida</taxon>
        <taxon>eudicotyledons</taxon>
        <taxon>Gunneridae</taxon>
        <taxon>Pentapetalae</taxon>
        <taxon>rosids</taxon>
        <taxon>malvids</taxon>
        <taxon>Malvales</taxon>
        <taxon>Malvaceae</taxon>
        <taxon>Byttnerioideae</taxon>
        <taxon>Theobroma</taxon>
    </lineage>
</organism>
<dbReference type="InParanoid" id="A0A061FIB2"/>
<dbReference type="OMA" id="GWEVHAY"/>
<keyword evidence="5" id="KW-1185">Reference proteome</keyword>
<evidence type="ECO:0000313" key="5">
    <source>
        <dbReference type="Proteomes" id="UP000026915"/>
    </source>
</evidence>
<reference evidence="4 5" key="1">
    <citation type="journal article" date="2013" name="Genome Biol.">
        <title>The genome sequence of the most widely cultivated cacao type and its use to identify candidate genes regulating pod color.</title>
        <authorList>
            <person name="Motamayor J.C."/>
            <person name="Mockaitis K."/>
            <person name="Schmutz J."/>
            <person name="Haiminen N."/>
            <person name="Iii D.L."/>
            <person name="Cornejo O."/>
            <person name="Findley S.D."/>
            <person name="Zheng P."/>
            <person name="Utro F."/>
            <person name="Royaert S."/>
            <person name="Saski C."/>
            <person name="Jenkins J."/>
            <person name="Podicheti R."/>
            <person name="Zhao M."/>
            <person name="Scheffler B.E."/>
            <person name="Stack J.C."/>
            <person name="Feltus F.A."/>
            <person name="Mustiga G.M."/>
            <person name="Amores F."/>
            <person name="Phillips W."/>
            <person name="Marelli J.P."/>
            <person name="May G.D."/>
            <person name="Shapiro H."/>
            <person name="Ma J."/>
            <person name="Bustamante C.D."/>
            <person name="Schnell R.J."/>
            <person name="Main D."/>
            <person name="Gilbert D."/>
            <person name="Parida L."/>
            <person name="Kuhn D.N."/>
        </authorList>
    </citation>
    <scope>NUCLEOTIDE SEQUENCE [LARGE SCALE GENOMIC DNA]</scope>
    <source>
        <strain evidence="5">cv. Matina 1-6</strain>
    </source>
</reference>
<keyword evidence="1" id="KW-0677">Repeat</keyword>
<dbReference type="GO" id="GO:0003723">
    <property type="term" value="F:RNA binding"/>
    <property type="evidence" value="ECO:0000318"/>
    <property type="project" value="GO_Central"/>
</dbReference>
<dbReference type="Pfam" id="PF01535">
    <property type="entry name" value="PPR"/>
    <property type="match status" value="1"/>
</dbReference>
<name>A0A061FIB2_THECC</name>
<dbReference type="InterPro" id="IPR046960">
    <property type="entry name" value="PPR_At4g14850-like_plant"/>
</dbReference>
<dbReference type="Gramene" id="EOY17085">
    <property type="protein sequence ID" value="EOY17085"/>
    <property type="gene ID" value="TCM_036248"/>
</dbReference>
<accession>A0A061FIB2</accession>
<dbReference type="PROSITE" id="PS51375">
    <property type="entry name" value="PPR"/>
    <property type="match status" value="1"/>
</dbReference>
<dbReference type="FunFam" id="1.25.40.10:FF:000285">
    <property type="entry name" value="Pentatricopeptide repeat-containing protein, chloroplastic"/>
    <property type="match status" value="1"/>
</dbReference>
<feature type="region of interest" description="Disordered" evidence="3">
    <location>
        <begin position="30"/>
        <end position="54"/>
    </location>
</feature>
<dbReference type="InterPro" id="IPR011990">
    <property type="entry name" value="TPR-like_helical_dom_sf"/>
</dbReference>